<name>A0ABW5EAK0_9GAMM</name>
<dbReference type="InterPro" id="IPR025433">
    <property type="entry name" value="DUF4168"/>
</dbReference>
<reference evidence="4" key="1">
    <citation type="journal article" date="2019" name="Int. J. Syst. Evol. Microbiol.">
        <title>The Global Catalogue of Microorganisms (GCM) 10K type strain sequencing project: providing services to taxonomists for standard genome sequencing and annotation.</title>
        <authorList>
            <consortium name="The Broad Institute Genomics Platform"/>
            <consortium name="The Broad Institute Genome Sequencing Center for Infectious Disease"/>
            <person name="Wu L."/>
            <person name="Ma J."/>
        </authorList>
    </citation>
    <scope>NUCLEOTIDE SEQUENCE [LARGE SCALE GENOMIC DNA]</scope>
    <source>
        <strain evidence="4">KCTC 12848</strain>
    </source>
</reference>
<feature type="chain" id="PRO_5046951950" evidence="1">
    <location>
        <begin position="24"/>
        <end position="128"/>
    </location>
</feature>
<proteinExistence type="predicted"/>
<dbReference type="Pfam" id="PF13767">
    <property type="entry name" value="DUF4168"/>
    <property type="match status" value="1"/>
</dbReference>
<gene>
    <name evidence="3" type="ORF">ACFSKX_00845</name>
</gene>
<dbReference type="RefSeq" id="WP_265721856.1">
    <property type="nucleotide sequence ID" value="NZ_JAPIVK010000015.1"/>
</dbReference>
<accession>A0ABW5EAK0</accession>
<protein>
    <submittedName>
        <fullName evidence="3">DUF4168 domain-containing protein</fullName>
    </submittedName>
</protein>
<organism evidence="3 4">
    <name type="scientific">Microbulbifer halophilus</name>
    <dbReference type="NCBI Taxonomy" id="453963"/>
    <lineage>
        <taxon>Bacteria</taxon>
        <taxon>Pseudomonadati</taxon>
        <taxon>Pseudomonadota</taxon>
        <taxon>Gammaproteobacteria</taxon>
        <taxon>Cellvibrionales</taxon>
        <taxon>Microbulbiferaceae</taxon>
        <taxon>Microbulbifer</taxon>
    </lineage>
</organism>
<feature type="domain" description="DUF4168" evidence="2">
    <location>
        <begin position="48"/>
        <end position="124"/>
    </location>
</feature>
<evidence type="ECO:0000313" key="3">
    <source>
        <dbReference type="EMBL" id="MFD2308950.1"/>
    </source>
</evidence>
<evidence type="ECO:0000259" key="2">
    <source>
        <dbReference type="Pfam" id="PF13767"/>
    </source>
</evidence>
<evidence type="ECO:0000313" key="4">
    <source>
        <dbReference type="Proteomes" id="UP001597425"/>
    </source>
</evidence>
<keyword evidence="4" id="KW-1185">Reference proteome</keyword>
<feature type="signal peptide" evidence="1">
    <location>
        <begin position="1"/>
        <end position="23"/>
    </location>
</feature>
<dbReference type="EMBL" id="JBHUJD010000001">
    <property type="protein sequence ID" value="MFD2308950.1"/>
    <property type="molecule type" value="Genomic_DNA"/>
</dbReference>
<sequence>MIKWTQPLTAFLLALAVSTGAGAQSDATDSGAKQAYKPAKAIAATDFSDSELKIFAEVQAEVEQMRTTLQGKLSGTQDPETARKVRMEANEEMVSAVQSSDLSPKRYNQIARAALNDPELAEKIQQME</sequence>
<dbReference type="Proteomes" id="UP001597425">
    <property type="component" value="Unassembled WGS sequence"/>
</dbReference>
<evidence type="ECO:0000256" key="1">
    <source>
        <dbReference type="SAM" id="SignalP"/>
    </source>
</evidence>
<comment type="caution">
    <text evidence="3">The sequence shown here is derived from an EMBL/GenBank/DDBJ whole genome shotgun (WGS) entry which is preliminary data.</text>
</comment>
<keyword evidence="1" id="KW-0732">Signal</keyword>